<keyword evidence="4" id="KW-1185">Reference proteome</keyword>
<evidence type="ECO:0000313" key="4">
    <source>
        <dbReference type="Proteomes" id="UP001221757"/>
    </source>
</evidence>
<evidence type="ECO:0000256" key="1">
    <source>
        <dbReference type="SAM" id="MobiDB-lite"/>
    </source>
</evidence>
<proteinExistence type="predicted"/>
<accession>A0AAD7AWF7</accession>
<evidence type="ECO:0000313" key="3">
    <source>
        <dbReference type="EMBL" id="KAJ7601513.1"/>
    </source>
</evidence>
<feature type="compositionally biased region" description="Low complexity" evidence="1">
    <location>
        <begin position="179"/>
        <end position="189"/>
    </location>
</feature>
<gene>
    <name evidence="3" type="ORF">B0H17DRAFT_1223113</name>
</gene>
<name>A0AAD7AWF7_MYCRO</name>
<keyword evidence="2" id="KW-0812">Transmembrane</keyword>
<feature type="region of interest" description="Disordered" evidence="1">
    <location>
        <begin position="233"/>
        <end position="275"/>
    </location>
</feature>
<dbReference type="EMBL" id="JARKIE010001551">
    <property type="protein sequence ID" value="KAJ7601513.1"/>
    <property type="molecule type" value="Genomic_DNA"/>
</dbReference>
<keyword evidence="2" id="KW-1133">Transmembrane helix</keyword>
<keyword evidence="2" id="KW-0472">Membrane</keyword>
<comment type="caution">
    <text evidence="3">The sequence shown here is derived from an EMBL/GenBank/DDBJ whole genome shotgun (WGS) entry which is preliminary data.</text>
</comment>
<reference evidence="3" key="1">
    <citation type="submission" date="2023-03" db="EMBL/GenBank/DDBJ databases">
        <title>Massive genome expansion in bonnet fungi (Mycena s.s.) driven by repeated elements and novel gene families across ecological guilds.</title>
        <authorList>
            <consortium name="Lawrence Berkeley National Laboratory"/>
            <person name="Harder C.B."/>
            <person name="Miyauchi S."/>
            <person name="Viragh M."/>
            <person name="Kuo A."/>
            <person name="Thoen E."/>
            <person name="Andreopoulos B."/>
            <person name="Lu D."/>
            <person name="Skrede I."/>
            <person name="Drula E."/>
            <person name="Henrissat B."/>
            <person name="Morin E."/>
            <person name="Kohler A."/>
            <person name="Barry K."/>
            <person name="LaButti K."/>
            <person name="Morin E."/>
            <person name="Salamov A."/>
            <person name="Lipzen A."/>
            <person name="Mereny Z."/>
            <person name="Hegedus B."/>
            <person name="Baldrian P."/>
            <person name="Stursova M."/>
            <person name="Weitz H."/>
            <person name="Taylor A."/>
            <person name="Grigoriev I.V."/>
            <person name="Nagy L.G."/>
            <person name="Martin F."/>
            <person name="Kauserud H."/>
        </authorList>
    </citation>
    <scope>NUCLEOTIDE SEQUENCE</scope>
    <source>
        <strain evidence="3">CBHHK067</strain>
    </source>
</reference>
<feature type="transmembrane region" description="Helical" evidence="2">
    <location>
        <begin position="24"/>
        <end position="44"/>
    </location>
</feature>
<feature type="compositionally biased region" description="Low complexity" evidence="1">
    <location>
        <begin position="122"/>
        <end position="153"/>
    </location>
</feature>
<protein>
    <submittedName>
        <fullName evidence="3">Uncharacterized protein</fullName>
    </submittedName>
</protein>
<feature type="compositionally biased region" description="Basic and acidic residues" evidence="1">
    <location>
        <begin position="155"/>
        <end position="168"/>
    </location>
</feature>
<feature type="region of interest" description="Disordered" evidence="1">
    <location>
        <begin position="122"/>
        <end position="195"/>
    </location>
</feature>
<dbReference type="Proteomes" id="UP001221757">
    <property type="component" value="Unassembled WGS sequence"/>
</dbReference>
<dbReference type="AlphaFoldDB" id="A0AAD7AWF7"/>
<evidence type="ECO:0000256" key="2">
    <source>
        <dbReference type="SAM" id="Phobius"/>
    </source>
</evidence>
<feature type="region of interest" description="Disordered" evidence="1">
    <location>
        <begin position="201"/>
        <end position="220"/>
    </location>
</feature>
<organism evidence="3 4">
    <name type="scientific">Mycena rosella</name>
    <name type="common">Pink bonnet</name>
    <name type="synonym">Agaricus rosellus</name>
    <dbReference type="NCBI Taxonomy" id="1033263"/>
    <lineage>
        <taxon>Eukaryota</taxon>
        <taxon>Fungi</taxon>
        <taxon>Dikarya</taxon>
        <taxon>Basidiomycota</taxon>
        <taxon>Agaricomycotina</taxon>
        <taxon>Agaricomycetes</taxon>
        <taxon>Agaricomycetidae</taxon>
        <taxon>Agaricales</taxon>
        <taxon>Marasmiineae</taxon>
        <taxon>Mycenaceae</taxon>
        <taxon>Mycena</taxon>
    </lineage>
</organism>
<sequence length="285" mass="29754">MAVGTPSSACCRIEPSSRLMLARASSLVVHALASFYIFVAPTVARHLAGASHPRLPAFAATRDCACACHPRRYSDIRIRTPDACSGFYLTHVAHVPHRDLEPASVPAIAHAARPLQLPLRRPPLAASSTTSNSNLTSTSSSGGRCSGRFLGLGMESHEKERWGARGTDEAGEAASMLPSAGHGSSSSAHGHGGVWVGERYTSAPAHDQPPRAHGPLGFAHLSSNTSDLSLGATISGALSTSTGRRRRPPSARMRAEQDELAGEGGDLPPRRGRVGGVAVAFSSYT</sequence>